<evidence type="ECO:0000256" key="1">
    <source>
        <dbReference type="SAM" id="Phobius"/>
    </source>
</evidence>
<accession>X0VPI5</accession>
<dbReference type="EMBL" id="BARS01022307">
    <property type="protein sequence ID" value="GAG13042.1"/>
    <property type="molecule type" value="Genomic_DNA"/>
</dbReference>
<evidence type="ECO:0000313" key="2">
    <source>
        <dbReference type="EMBL" id="GAG13042.1"/>
    </source>
</evidence>
<keyword evidence="1" id="KW-1133">Transmembrane helix</keyword>
<feature type="transmembrane region" description="Helical" evidence="1">
    <location>
        <begin position="45"/>
        <end position="67"/>
    </location>
</feature>
<sequence>MGKITGALILVFLIELGLVLFAGTGYANSSMYNFLTNPSAWSSNIFYLLLIAVVSVGAVAIITPGALYTFNQWALFAIASAGMFTFVGSIISLYSFIYSELTPIINGIGAPPFWGVAITSLICGPLMVYYIVAVVEWSRANN</sequence>
<name>X0VPI5_9ZZZZ</name>
<proteinExistence type="predicted"/>
<organism evidence="2">
    <name type="scientific">marine sediment metagenome</name>
    <dbReference type="NCBI Taxonomy" id="412755"/>
    <lineage>
        <taxon>unclassified sequences</taxon>
        <taxon>metagenomes</taxon>
        <taxon>ecological metagenomes</taxon>
    </lineage>
</organism>
<protein>
    <submittedName>
        <fullName evidence="2">Uncharacterized protein</fullName>
    </submittedName>
</protein>
<feature type="transmembrane region" description="Helical" evidence="1">
    <location>
        <begin position="74"/>
        <end position="97"/>
    </location>
</feature>
<comment type="caution">
    <text evidence="2">The sequence shown here is derived from an EMBL/GenBank/DDBJ whole genome shotgun (WGS) entry which is preliminary data.</text>
</comment>
<reference evidence="2" key="1">
    <citation type="journal article" date="2014" name="Front. Microbiol.">
        <title>High frequency of phylogenetically diverse reductive dehalogenase-homologous genes in deep subseafloor sedimentary metagenomes.</title>
        <authorList>
            <person name="Kawai M."/>
            <person name="Futagami T."/>
            <person name="Toyoda A."/>
            <person name="Takaki Y."/>
            <person name="Nishi S."/>
            <person name="Hori S."/>
            <person name="Arai W."/>
            <person name="Tsubouchi T."/>
            <person name="Morono Y."/>
            <person name="Uchiyama I."/>
            <person name="Ito T."/>
            <person name="Fujiyama A."/>
            <person name="Inagaki F."/>
            <person name="Takami H."/>
        </authorList>
    </citation>
    <scope>NUCLEOTIDE SEQUENCE</scope>
    <source>
        <strain evidence="2">Expedition CK06-06</strain>
    </source>
</reference>
<keyword evidence="1" id="KW-0472">Membrane</keyword>
<gene>
    <name evidence="2" type="ORF">S01H1_35686</name>
</gene>
<feature type="transmembrane region" description="Helical" evidence="1">
    <location>
        <begin position="113"/>
        <end position="135"/>
    </location>
</feature>
<keyword evidence="1" id="KW-0812">Transmembrane</keyword>
<dbReference type="AlphaFoldDB" id="X0VPI5"/>